<dbReference type="EMBL" id="VEPZ02001445">
    <property type="protein sequence ID" value="KAE8672457.1"/>
    <property type="molecule type" value="Genomic_DNA"/>
</dbReference>
<feature type="domain" description="DUF7950" evidence="2">
    <location>
        <begin position="163"/>
        <end position="285"/>
    </location>
</feature>
<protein>
    <recommendedName>
        <fullName evidence="2">DUF7950 domain-containing protein</fullName>
    </recommendedName>
</protein>
<accession>A0A6A2YEA3</accession>
<evidence type="ECO:0000313" key="4">
    <source>
        <dbReference type="Proteomes" id="UP000436088"/>
    </source>
</evidence>
<dbReference type="AlphaFoldDB" id="A0A6A2YEA3"/>
<proteinExistence type="predicted"/>
<feature type="region of interest" description="Disordered" evidence="1">
    <location>
        <begin position="36"/>
        <end position="55"/>
    </location>
</feature>
<gene>
    <name evidence="3" type="ORF">F3Y22_tig00111841pilonHSYRG00224</name>
</gene>
<keyword evidence="4" id="KW-1185">Reference proteome</keyword>
<feature type="compositionally biased region" description="Polar residues" evidence="1">
    <location>
        <begin position="40"/>
        <end position="54"/>
    </location>
</feature>
<dbReference type="OrthoDB" id="1898295at2759"/>
<evidence type="ECO:0000259" key="2">
    <source>
        <dbReference type="Pfam" id="PF25821"/>
    </source>
</evidence>
<comment type="caution">
    <text evidence="3">The sequence shown here is derived from an EMBL/GenBank/DDBJ whole genome shotgun (WGS) entry which is preliminary data.</text>
</comment>
<dbReference type="Proteomes" id="UP000436088">
    <property type="component" value="Unassembled WGS sequence"/>
</dbReference>
<organism evidence="3 4">
    <name type="scientific">Hibiscus syriacus</name>
    <name type="common">Rose of Sharon</name>
    <dbReference type="NCBI Taxonomy" id="106335"/>
    <lineage>
        <taxon>Eukaryota</taxon>
        <taxon>Viridiplantae</taxon>
        <taxon>Streptophyta</taxon>
        <taxon>Embryophyta</taxon>
        <taxon>Tracheophyta</taxon>
        <taxon>Spermatophyta</taxon>
        <taxon>Magnoliopsida</taxon>
        <taxon>eudicotyledons</taxon>
        <taxon>Gunneridae</taxon>
        <taxon>Pentapetalae</taxon>
        <taxon>rosids</taxon>
        <taxon>malvids</taxon>
        <taxon>Malvales</taxon>
        <taxon>Malvaceae</taxon>
        <taxon>Malvoideae</taxon>
        <taxon>Hibiscus</taxon>
    </lineage>
</organism>
<evidence type="ECO:0000256" key="1">
    <source>
        <dbReference type="SAM" id="MobiDB-lite"/>
    </source>
</evidence>
<dbReference type="PANTHER" id="PTHR33595:SF26">
    <property type="entry name" value="(RAPE) HYPOTHETICAL PROTEIN"/>
    <property type="match status" value="1"/>
</dbReference>
<reference evidence="3" key="1">
    <citation type="submission" date="2019-09" db="EMBL/GenBank/DDBJ databases">
        <title>Draft genome information of white flower Hibiscus syriacus.</title>
        <authorList>
            <person name="Kim Y.-M."/>
        </authorList>
    </citation>
    <scope>NUCLEOTIDE SEQUENCE [LARGE SCALE GENOMIC DNA]</scope>
    <source>
        <strain evidence="3">YM2019G1</strain>
    </source>
</reference>
<dbReference type="Pfam" id="PF25821">
    <property type="entry name" value="DUF7950"/>
    <property type="match status" value="1"/>
</dbReference>
<sequence length="288" mass="31461">MEGGDAWRMLRCAGGVQDNTIINRIMLRFRPIAPKPANGDSVSGDSTFGNKNTGVTSKRVKRKYVRVCKRNNTRRIALDEAKKDNAGNKGSPSLHLLPESADLDKSTVGGDIDLSRTAGDNYPIQDPPSPCLKLKKMVAAVGPSDQTALIASRGRTRRVTVLESRVTVENVTDTCMDGGEIGNFTDVERMKNLEHDTCPSFVSDGWNHVLWVNEAYKKMVGGGTAVGVVVKEGLEFPRGSFSCRVGLQYVDGKGKKKQWRMVPCDVWKMSSGGFAWRLDLKAALTLGL</sequence>
<name>A0A6A2YEA3_HIBSY</name>
<dbReference type="InterPro" id="IPR057710">
    <property type="entry name" value="DUF7950"/>
</dbReference>
<dbReference type="PANTHER" id="PTHR33595">
    <property type="entry name" value="VON WILLEBRAND FACTOR A DOMAIN PROTEIN"/>
    <property type="match status" value="1"/>
</dbReference>
<evidence type="ECO:0000313" key="3">
    <source>
        <dbReference type="EMBL" id="KAE8672457.1"/>
    </source>
</evidence>